<keyword evidence="2" id="KW-1185">Reference proteome</keyword>
<dbReference type="AlphaFoldDB" id="A0A1H4XT05"/>
<sequence>MTASSPEKNDARWHHLGSRGRELLLDAAAALPSVLWCAAYTVGARLKSIPELVECSRLTGMRIESRCDGGFAVHAVLLTKEGNA</sequence>
<proteinExistence type="predicted"/>
<accession>A0A1H4XT05</accession>
<gene>
    <name evidence="1" type="ORF">SAMN04489727_6312</name>
</gene>
<evidence type="ECO:0000313" key="1">
    <source>
        <dbReference type="EMBL" id="SED07874.1"/>
    </source>
</evidence>
<reference evidence="2" key="1">
    <citation type="submission" date="2016-10" db="EMBL/GenBank/DDBJ databases">
        <authorList>
            <person name="Varghese N."/>
            <person name="Submissions S."/>
        </authorList>
    </citation>
    <scope>NUCLEOTIDE SEQUENCE [LARGE SCALE GENOMIC DNA]</scope>
    <source>
        <strain evidence="2">DSM 44544</strain>
    </source>
</reference>
<name>A0A1H4XT05_9PSEU</name>
<dbReference type="RefSeq" id="WP_143060714.1">
    <property type="nucleotide sequence ID" value="NZ_FNSO01000004.1"/>
</dbReference>
<dbReference type="EMBL" id="FNSO01000004">
    <property type="protein sequence ID" value="SED07874.1"/>
    <property type="molecule type" value="Genomic_DNA"/>
</dbReference>
<organism evidence="1 2">
    <name type="scientific">Amycolatopsis tolypomycina</name>
    <dbReference type="NCBI Taxonomy" id="208445"/>
    <lineage>
        <taxon>Bacteria</taxon>
        <taxon>Bacillati</taxon>
        <taxon>Actinomycetota</taxon>
        <taxon>Actinomycetes</taxon>
        <taxon>Pseudonocardiales</taxon>
        <taxon>Pseudonocardiaceae</taxon>
        <taxon>Amycolatopsis</taxon>
    </lineage>
</organism>
<protein>
    <submittedName>
        <fullName evidence="1">Uncharacterized protein</fullName>
    </submittedName>
</protein>
<dbReference type="Proteomes" id="UP000199622">
    <property type="component" value="Unassembled WGS sequence"/>
</dbReference>
<evidence type="ECO:0000313" key="2">
    <source>
        <dbReference type="Proteomes" id="UP000199622"/>
    </source>
</evidence>